<evidence type="ECO:0000313" key="2">
    <source>
        <dbReference type="Proteomes" id="UP000386466"/>
    </source>
</evidence>
<organism evidence="1 2">
    <name type="scientific">Lynx pardinus</name>
    <name type="common">Iberian lynx</name>
    <name type="synonym">Felis pardina</name>
    <dbReference type="NCBI Taxonomy" id="191816"/>
    <lineage>
        <taxon>Eukaryota</taxon>
        <taxon>Metazoa</taxon>
        <taxon>Chordata</taxon>
        <taxon>Craniata</taxon>
        <taxon>Vertebrata</taxon>
        <taxon>Euteleostomi</taxon>
        <taxon>Mammalia</taxon>
        <taxon>Eutheria</taxon>
        <taxon>Laurasiatheria</taxon>
        <taxon>Carnivora</taxon>
        <taxon>Feliformia</taxon>
        <taxon>Felidae</taxon>
        <taxon>Felinae</taxon>
        <taxon>Lynx</taxon>
    </lineage>
</organism>
<proteinExistence type="predicted"/>
<keyword evidence="2" id="KW-1185">Reference proteome</keyword>
<gene>
    <name evidence="1" type="ORF">LYPA_23C012671</name>
</gene>
<reference evidence="1 2" key="1">
    <citation type="submission" date="2019-01" db="EMBL/GenBank/DDBJ databases">
        <authorList>
            <person name="Alioto T."/>
            <person name="Alioto T."/>
        </authorList>
    </citation>
    <scope>NUCLEOTIDE SEQUENCE [LARGE SCALE GENOMIC DNA]</scope>
</reference>
<accession>A0A485NF19</accession>
<evidence type="ECO:0000313" key="1">
    <source>
        <dbReference type="EMBL" id="VFV30578.1"/>
    </source>
</evidence>
<name>A0A485NF19_LYNPA</name>
<sequence>MDCGNRREGIHRCPRKGWDDSRWGVKDEKARTLLVNKKEAFLEEGDVKVLSFPAVKVIMFSWRNFLPVDARIKRENATSWSLREHQGGANRSHCDQSANGTGRCSLVPLPFAR</sequence>
<dbReference type="AlphaFoldDB" id="A0A485NF19"/>
<dbReference type="Proteomes" id="UP000386466">
    <property type="component" value="Unassembled WGS sequence"/>
</dbReference>
<protein>
    <submittedName>
        <fullName evidence="1">Uncharacterized protein</fullName>
    </submittedName>
</protein>
<dbReference type="EMBL" id="CAAGRJ010014530">
    <property type="protein sequence ID" value="VFV30578.1"/>
    <property type="molecule type" value="Genomic_DNA"/>
</dbReference>